<evidence type="ECO:0000256" key="5">
    <source>
        <dbReference type="ARBA" id="ARBA00023136"/>
    </source>
</evidence>
<gene>
    <name evidence="7" type="primary">htrB</name>
    <name evidence="7" type="ORF">TBK1r_29070</name>
</gene>
<sequence length="332" mass="37246">MVTPLKRFMPLGVGGKLAAGWKPARQRAVDFASYLVIRLVVAVIQTLPLDLGDALCRLLATLICRLGPLRKHTTATNLKQVFPDASERQRKAIEVSMWHSLMLMVCEIAWAQRRLHLTNWSQYVRFRNSRDILRNCLSKRPTVMVTGHFGNFEIGGYTAGLMGCESTTIARRLDNPFLDEWVHRFRSAKGQRMLDKDGCAIQVDQHLADGGTLAILADQHAGPKGCWTKFLGVPASCHKALALFSLGSGAPMLAGSTRRIDDQPMRFETACVAVADPQDDPRGDCESVESLTKWYNRQLAISVSEAVEQYWWLHRRWREPPPRVAKRLAKAA</sequence>
<comment type="subcellular location">
    <subcellularLocation>
        <location evidence="1">Cell inner membrane</location>
    </subcellularLocation>
</comment>
<dbReference type="GO" id="GO:0016746">
    <property type="term" value="F:acyltransferase activity"/>
    <property type="evidence" value="ECO:0007669"/>
    <property type="project" value="UniProtKB-KW"/>
</dbReference>
<keyword evidence="2" id="KW-1003">Cell membrane</keyword>
<dbReference type="Proteomes" id="UP000318081">
    <property type="component" value="Chromosome"/>
</dbReference>
<reference evidence="7 8" key="1">
    <citation type="submission" date="2019-02" db="EMBL/GenBank/DDBJ databases">
        <title>Deep-cultivation of Planctomycetes and their phenomic and genomic characterization uncovers novel biology.</title>
        <authorList>
            <person name="Wiegand S."/>
            <person name="Jogler M."/>
            <person name="Boedeker C."/>
            <person name="Pinto D."/>
            <person name="Vollmers J."/>
            <person name="Rivas-Marin E."/>
            <person name="Kohn T."/>
            <person name="Peeters S.H."/>
            <person name="Heuer A."/>
            <person name="Rast P."/>
            <person name="Oberbeckmann S."/>
            <person name="Bunk B."/>
            <person name="Jeske O."/>
            <person name="Meyerdierks A."/>
            <person name="Storesund J.E."/>
            <person name="Kallscheuer N."/>
            <person name="Luecker S."/>
            <person name="Lage O.M."/>
            <person name="Pohl T."/>
            <person name="Merkel B.J."/>
            <person name="Hornburger P."/>
            <person name="Mueller R.-W."/>
            <person name="Bruemmer F."/>
            <person name="Labrenz M."/>
            <person name="Spormann A.M."/>
            <person name="Op den Camp H."/>
            <person name="Overmann J."/>
            <person name="Amann R."/>
            <person name="Jetten M.S.M."/>
            <person name="Mascher T."/>
            <person name="Medema M.H."/>
            <person name="Devos D.P."/>
            <person name="Kaster A.-K."/>
            <person name="Ovreas L."/>
            <person name="Rohde M."/>
            <person name="Galperin M.Y."/>
            <person name="Jogler C."/>
        </authorList>
    </citation>
    <scope>NUCLEOTIDE SEQUENCE [LARGE SCALE GENOMIC DNA]</scope>
    <source>
        <strain evidence="7 8">TBK1r</strain>
    </source>
</reference>
<organism evidence="7 8">
    <name type="scientific">Stieleria magnilauensis</name>
    <dbReference type="NCBI Taxonomy" id="2527963"/>
    <lineage>
        <taxon>Bacteria</taxon>
        <taxon>Pseudomonadati</taxon>
        <taxon>Planctomycetota</taxon>
        <taxon>Planctomycetia</taxon>
        <taxon>Pirellulales</taxon>
        <taxon>Pirellulaceae</taxon>
        <taxon>Stieleria</taxon>
    </lineage>
</organism>
<protein>
    <submittedName>
        <fullName evidence="7">Lipid A biosynthesis lauroyl acyltransferase</fullName>
        <ecNumber evidence="7">2.3.1.-</ecNumber>
    </submittedName>
</protein>
<evidence type="ECO:0000256" key="3">
    <source>
        <dbReference type="ARBA" id="ARBA00022519"/>
    </source>
</evidence>
<dbReference type="InterPro" id="IPR004960">
    <property type="entry name" value="LipA_acyltrans"/>
</dbReference>
<evidence type="ECO:0000256" key="6">
    <source>
        <dbReference type="ARBA" id="ARBA00023315"/>
    </source>
</evidence>
<evidence type="ECO:0000256" key="4">
    <source>
        <dbReference type="ARBA" id="ARBA00022679"/>
    </source>
</evidence>
<proteinExistence type="predicted"/>
<dbReference type="CDD" id="cd07984">
    <property type="entry name" value="LPLAT_LABLAT-like"/>
    <property type="match status" value="1"/>
</dbReference>
<keyword evidence="6 7" id="KW-0012">Acyltransferase</keyword>
<dbReference type="PANTHER" id="PTHR30606">
    <property type="entry name" value="LIPID A BIOSYNTHESIS LAUROYL ACYLTRANSFERASE"/>
    <property type="match status" value="1"/>
</dbReference>
<accession>A0ABX5XVT7</accession>
<dbReference type="EMBL" id="CP036432">
    <property type="protein sequence ID" value="QDV83964.1"/>
    <property type="molecule type" value="Genomic_DNA"/>
</dbReference>
<dbReference type="PANTHER" id="PTHR30606:SF10">
    <property type="entry name" value="PHOSPHATIDYLINOSITOL MANNOSIDE ACYLTRANSFERASE"/>
    <property type="match status" value="1"/>
</dbReference>
<dbReference type="EC" id="2.3.1.-" evidence="7"/>
<keyword evidence="5" id="KW-0472">Membrane</keyword>
<evidence type="ECO:0000313" key="8">
    <source>
        <dbReference type="Proteomes" id="UP000318081"/>
    </source>
</evidence>
<dbReference type="Pfam" id="PF03279">
    <property type="entry name" value="Lip_A_acyltrans"/>
    <property type="match status" value="1"/>
</dbReference>
<dbReference type="RefSeq" id="WP_145211574.1">
    <property type="nucleotide sequence ID" value="NZ_CP036432.1"/>
</dbReference>
<evidence type="ECO:0000313" key="7">
    <source>
        <dbReference type="EMBL" id="QDV83964.1"/>
    </source>
</evidence>
<keyword evidence="4 7" id="KW-0808">Transferase</keyword>
<keyword evidence="3" id="KW-0997">Cell inner membrane</keyword>
<evidence type="ECO:0000256" key="1">
    <source>
        <dbReference type="ARBA" id="ARBA00004533"/>
    </source>
</evidence>
<name>A0ABX5XVT7_9BACT</name>
<evidence type="ECO:0000256" key="2">
    <source>
        <dbReference type="ARBA" id="ARBA00022475"/>
    </source>
</evidence>
<keyword evidence="8" id="KW-1185">Reference proteome</keyword>